<keyword evidence="1" id="KW-0812">Transmembrane</keyword>
<dbReference type="Proteomes" id="UP000430345">
    <property type="component" value="Unassembled WGS sequence"/>
</dbReference>
<dbReference type="EMBL" id="WHJC01000058">
    <property type="protein sequence ID" value="MPQ43327.1"/>
    <property type="molecule type" value="Genomic_DNA"/>
</dbReference>
<proteinExistence type="predicted"/>
<keyword evidence="3" id="KW-1185">Reference proteome</keyword>
<dbReference type="RefSeq" id="WP_152888755.1">
    <property type="nucleotide sequence ID" value="NZ_WHJC01000058.1"/>
</dbReference>
<evidence type="ECO:0008006" key="4">
    <source>
        <dbReference type="Google" id="ProtNLM"/>
    </source>
</evidence>
<accession>A0A6I1MMH9</accession>
<evidence type="ECO:0000256" key="1">
    <source>
        <dbReference type="SAM" id="Phobius"/>
    </source>
</evidence>
<name>A0A6I1MMH9_9CLOT</name>
<reference evidence="2 3" key="1">
    <citation type="submission" date="2019-10" db="EMBL/GenBank/DDBJ databases">
        <title>The Genome Sequence of Clostridium tarantellae Isolated from Fish Brain.</title>
        <authorList>
            <person name="Bano L."/>
            <person name="Kiel M."/>
            <person name="Sales G."/>
            <person name="Doxey A.C."/>
            <person name="Mansfield M.J."/>
            <person name="Schiavone M."/>
            <person name="Rossetto O."/>
            <person name="Pirazzini M."/>
            <person name="Dobrindt U."/>
            <person name="Montecucco C."/>
        </authorList>
    </citation>
    <scope>NUCLEOTIDE SEQUENCE [LARGE SCALE GENOMIC DNA]</scope>
    <source>
        <strain evidence="2 3">DSM 3997</strain>
    </source>
</reference>
<comment type="caution">
    <text evidence="2">The sequence shown here is derived from an EMBL/GenBank/DDBJ whole genome shotgun (WGS) entry which is preliminary data.</text>
</comment>
<gene>
    <name evidence="2" type="ORF">GBZ86_06095</name>
</gene>
<keyword evidence="1" id="KW-1133">Transmembrane helix</keyword>
<sequence>MDITKNFKILGSIILIIGLLVFIGIIFISTNQNIASKDIKNLENIANTITTTNFSNDLNNQISSDNFTKSLEKKVSKFKDIQLNLSSLDIDSNYDIILTNLNEGLSLNIDFYEQLISILKSPNSMDLQTSYDAAINLKEQCENKYKACSKNNMNLSLTNNNEYLNKILYYINQLIKISRDSDINTEQKNDFIISIDKIYRGFLPLTEDLLTTIDLIKKDGRDINLLTSDIHNKLIELQNIENDFFNLSIPSNGTELFKAFENCLKTYENYINNLLKGIMAETSENNSNTSNEDFYNKAKSNYDELIKTLNNFDSTFSKYKNN</sequence>
<organism evidence="2 3">
    <name type="scientific">Clostridium tarantellae</name>
    <dbReference type="NCBI Taxonomy" id="39493"/>
    <lineage>
        <taxon>Bacteria</taxon>
        <taxon>Bacillati</taxon>
        <taxon>Bacillota</taxon>
        <taxon>Clostridia</taxon>
        <taxon>Eubacteriales</taxon>
        <taxon>Clostridiaceae</taxon>
        <taxon>Clostridium</taxon>
    </lineage>
</organism>
<dbReference type="OrthoDB" id="1938186at2"/>
<feature type="transmembrane region" description="Helical" evidence="1">
    <location>
        <begin position="7"/>
        <end position="28"/>
    </location>
</feature>
<protein>
    <recommendedName>
        <fullName evidence="4">DUF3829 domain-containing protein</fullName>
    </recommendedName>
</protein>
<dbReference type="AlphaFoldDB" id="A0A6I1MMH9"/>
<keyword evidence="1" id="KW-0472">Membrane</keyword>
<evidence type="ECO:0000313" key="2">
    <source>
        <dbReference type="EMBL" id="MPQ43327.1"/>
    </source>
</evidence>
<evidence type="ECO:0000313" key="3">
    <source>
        <dbReference type="Proteomes" id="UP000430345"/>
    </source>
</evidence>